<protein>
    <recommendedName>
        <fullName evidence="4">Serine hydrolase</fullName>
    </recommendedName>
</protein>
<organism evidence="2 3">
    <name type="scientific">Jatrophihabitans lederbergiae</name>
    <dbReference type="NCBI Taxonomy" id="3075547"/>
    <lineage>
        <taxon>Bacteria</taxon>
        <taxon>Bacillati</taxon>
        <taxon>Actinomycetota</taxon>
        <taxon>Actinomycetes</taxon>
        <taxon>Jatrophihabitantales</taxon>
        <taxon>Jatrophihabitantaceae</taxon>
        <taxon>Jatrophihabitans</taxon>
    </lineage>
</organism>
<sequence length="576" mass="59929">MHTRLFSGVAAALLVAGLLSVVSSAAPASASISGNAASAVNYAGQHGYRSSIGVVDIQTGAFSGAGDYNSAYASESVMKVFIATRLLMTGQMSGWNETTPYKMITQSDDASANALYGRNGGDSVITWVKQALNIPNLGSPPLRPGWWGGTQINARGMTAFYNTVRHRPDVWSWLGNAMHHATQYGSDGTYQFFGIPSASTGAGVKQGWGGDNAAGQPALNSTGFVNSDRYAVVILTQGGTYGSPIAGMVTSEAKLLMPGGRIVSESPVGQVDGVSVLGRTATMRGWAFDPGYTSSSLRIFSYVNGKPFTYAQTSVTRTDINTAYHLTGAHGFQIPLKLADGTNNVCAYAINLGAAAPNTQLGCKTIVLSGSPVGGVSGVSVQANVATFHGWSLDYDQPNSPLMVRAYVNGKFVVGVNSTVSRPDIDQAFKATGLHGYSINVPLPDGASTACVYALNLGPGASTRLGCSSFRLSGSPLGTLDTISVSAGKAIVNGWMFDYDAPTRSIEAIIDVNGKHVAWGNTAVTRGDVNAAYGITDTHGYSYQVTLARGTNRVCVTARNYATGTDSSLGCRTVTG</sequence>
<dbReference type="RefSeq" id="WP_311424350.1">
    <property type="nucleotide sequence ID" value="NZ_JAVREH010000031.1"/>
</dbReference>
<comment type="caution">
    <text evidence="2">The sequence shown here is derived from an EMBL/GenBank/DDBJ whole genome shotgun (WGS) entry which is preliminary data.</text>
</comment>
<evidence type="ECO:0000313" key="2">
    <source>
        <dbReference type="EMBL" id="MDT0263203.1"/>
    </source>
</evidence>
<dbReference type="EMBL" id="JAVREH010000031">
    <property type="protein sequence ID" value="MDT0263203.1"/>
    <property type="molecule type" value="Genomic_DNA"/>
</dbReference>
<dbReference type="Gene3D" id="3.40.710.10">
    <property type="entry name" value="DD-peptidase/beta-lactamase superfamily"/>
    <property type="match status" value="1"/>
</dbReference>
<keyword evidence="1" id="KW-0732">Signal</keyword>
<dbReference type="SUPFAM" id="SSF56601">
    <property type="entry name" value="beta-lactamase/transpeptidase-like"/>
    <property type="match status" value="1"/>
</dbReference>
<gene>
    <name evidence="2" type="ORF">RM423_17590</name>
</gene>
<feature type="signal peptide" evidence="1">
    <location>
        <begin position="1"/>
        <end position="25"/>
    </location>
</feature>
<keyword evidence="3" id="KW-1185">Reference proteome</keyword>
<dbReference type="Proteomes" id="UP001183176">
    <property type="component" value="Unassembled WGS sequence"/>
</dbReference>
<name>A0ABU2JEQ5_9ACTN</name>
<evidence type="ECO:0000313" key="3">
    <source>
        <dbReference type="Proteomes" id="UP001183176"/>
    </source>
</evidence>
<feature type="chain" id="PRO_5047375738" description="Serine hydrolase" evidence="1">
    <location>
        <begin position="26"/>
        <end position="576"/>
    </location>
</feature>
<accession>A0ABU2JEQ5</accession>
<dbReference type="InterPro" id="IPR012338">
    <property type="entry name" value="Beta-lactam/transpept-like"/>
</dbReference>
<reference evidence="3" key="1">
    <citation type="submission" date="2023-07" db="EMBL/GenBank/DDBJ databases">
        <title>30 novel species of actinomycetes from the DSMZ collection.</title>
        <authorList>
            <person name="Nouioui I."/>
        </authorList>
    </citation>
    <scope>NUCLEOTIDE SEQUENCE [LARGE SCALE GENOMIC DNA]</scope>
    <source>
        <strain evidence="3">DSM 44399</strain>
    </source>
</reference>
<proteinExistence type="predicted"/>
<evidence type="ECO:0008006" key="4">
    <source>
        <dbReference type="Google" id="ProtNLM"/>
    </source>
</evidence>
<evidence type="ECO:0000256" key="1">
    <source>
        <dbReference type="SAM" id="SignalP"/>
    </source>
</evidence>